<comment type="subcellular location">
    <subcellularLocation>
        <location evidence="1">Cytoplasm</location>
    </subcellularLocation>
</comment>
<keyword evidence="4" id="KW-0963">Cytoplasm</keyword>
<dbReference type="PANTHER" id="PTHR22419">
    <property type="entry name" value="COILED-COIL DOMAIN-CONTAINING PROTEIN 172"/>
    <property type="match status" value="1"/>
</dbReference>
<keyword evidence="8" id="KW-1185">Reference proteome</keyword>
<evidence type="ECO:0000256" key="5">
    <source>
        <dbReference type="ARBA" id="ARBA00023054"/>
    </source>
</evidence>
<evidence type="ECO:0000256" key="3">
    <source>
        <dbReference type="ARBA" id="ARBA00022327"/>
    </source>
</evidence>
<keyword evidence="5 6" id="KW-0175">Coiled coil</keyword>
<dbReference type="GO" id="GO:0005737">
    <property type="term" value="C:cytoplasm"/>
    <property type="evidence" value="ECO:0007669"/>
    <property type="project" value="UniProtKB-SubCell"/>
</dbReference>
<evidence type="ECO:0000256" key="4">
    <source>
        <dbReference type="ARBA" id="ARBA00022490"/>
    </source>
</evidence>
<protein>
    <recommendedName>
        <fullName evidence="3">Coiled-coil domain-containing protein 172</fullName>
    </recommendedName>
</protein>
<comment type="caution">
    <text evidence="7">The sequence shown here is derived from an EMBL/GenBank/DDBJ whole genome shotgun (WGS) entry which is preliminary data.</text>
</comment>
<gene>
    <name evidence="7" type="ORF">NDU88_006596</name>
</gene>
<feature type="coiled-coil region" evidence="6">
    <location>
        <begin position="159"/>
        <end position="193"/>
    </location>
</feature>
<dbReference type="InterPro" id="IPR029618">
    <property type="entry name" value="CCDC172"/>
</dbReference>
<reference evidence="7" key="1">
    <citation type="journal article" date="2022" name="bioRxiv">
        <title>Sequencing and chromosome-scale assembly of the giantPleurodeles waltlgenome.</title>
        <authorList>
            <person name="Brown T."/>
            <person name="Elewa A."/>
            <person name="Iarovenko S."/>
            <person name="Subramanian E."/>
            <person name="Araus A.J."/>
            <person name="Petzold A."/>
            <person name="Susuki M."/>
            <person name="Suzuki K.-i.T."/>
            <person name="Hayashi T."/>
            <person name="Toyoda A."/>
            <person name="Oliveira C."/>
            <person name="Osipova E."/>
            <person name="Leigh N.D."/>
            <person name="Simon A."/>
            <person name="Yun M.H."/>
        </authorList>
    </citation>
    <scope>NUCLEOTIDE SEQUENCE</scope>
    <source>
        <strain evidence="7">20211129_DDA</strain>
        <tissue evidence="7">Liver</tissue>
    </source>
</reference>
<comment type="similarity">
    <text evidence="2">Belongs to the CCDC172 family.</text>
</comment>
<name>A0AAV7QME5_PLEWA</name>
<evidence type="ECO:0000256" key="6">
    <source>
        <dbReference type="SAM" id="Coils"/>
    </source>
</evidence>
<organism evidence="7 8">
    <name type="scientific">Pleurodeles waltl</name>
    <name type="common">Iberian ribbed newt</name>
    <dbReference type="NCBI Taxonomy" id="8319"/>
    <lineage>
        <taxon>Eukaryota</taxon>
        <taxon>Metazoa</taxon>
        <taxon>Chordata</taxon>
        <taxon>Craniata</taxon>
        <taxon>Vertebrata</taxon>
        <taxon>Euteleostomi</taxon>
        <taxon>Amphibia</taxon>
        <taxon>Batrachia</taxon>
        <taxon>Caudata</taxon>
        <taxon>Salamandroidea</taxon>
        <taxon>Salamandridae</taxon>
        <taxon>Pleurodelinae</taxon>
        <taxon>Pleurodeles</taxon>
    </lineage>
</organism>
<proteinExistence type="inferred from homology"/>
<dbReference type="AlphaFoldDB" id="A0AAV7QME5"/>
<dbReference type="PANTHER" id="PTHR22419:SF2">
    <property type="entry name" value="COILED-COIL DOMAIN-CONTAINING PROTEIN 172"/>
    <property type="match status" value="1"/>
</dbReference>
<dbReference type="EMBL" id="JANPWB010000010">
    <property type="protein sequence ID" value="KAJ1140239.1"/>
    <property type="molecule type" value="Genomic_DNA"/>
</dbReference>
<evidence type="ECO:0000256" key="1">
    <source>
        <dbReference type="ARBA" id="ARBA00004496"/>
    </source>
</evidence>
<evidence type="ECO:0000256" key="2">
    <source>
        <dbReference type="ARBA" id="ARBA00008975"/>
    </source>
</evidence>
<dbReference type="Proteomes" id="UP001066276">
    <property type="component" value="Chromosome 6"/>
</dbReference>
<sequence>MANVFTKIINYQKKGLDRSWKSWQRKLLNILGALTNILEMAEDSHETGSLSDPTILSDWAQQDLSEKLFHQQLLKKRQGGLEEQKDQLVKESRQLLTLLKGLEKTVVEEQSKFMKEVSDFNNAYALTNNRELLVKKQVKTEICSLELEACDLRDEMERMEQENVHLNALHLQKNSLKEELGELKRKLKGLFHVYK</sequence>
<accession>A0AAV7QME5</accession>
<evidence type="ECO:0000313" key="7">
    <source>
        <dbReference type="EMBL" id="KAJ1140239.1"/>
    </source>
</evidence>
<evidence type="ECO:0000313" key="8">
    <source>
        <dbReference type="Proteomes" id="UP001066276"/>
    </source>
</evidence>